<dbReference type="PANTHER" id="PTHR22420">
    <property type="entry name" value="PROTEIN FAM81A"/>
    <property type="match status" value="1"/>
</dbReference>
<dbReference type="PANTHER" id="PTHR22420:SF5">
    <property type="entry name" value="PROTEIN FAM81B"/>
    <property type="match status" value="1"/>
</dbReference>
<dbReference type="AlphaFoldDB" id="A0AAV1MTJ0"/>
<evidence type="ECO:0000256" key="1">
    <source>
        <dbReference type="ARBA" id="ARBA00023054"/>
    </source>
</evidence>
<evidence type="ECO:0000313" key="5">
    <source>
        <dbReference type="EMBL" id="CAK6950135.1"/>
    </source>
</evidence>
<dbReference type="EMBL" id="CAWUFR010000003">
    <property type="protein sequence ID" value="CAK6950135.1"/>
    <property type="molecule type" value="Genomic_DNA"/>
</dbReference>
<dbReference type="Proteomes" id="UP001314229">
    <property type="component" value="Unassembled WGS sequence"/>
</dbReference>
<proteinExistence type="inferred from homology"/>
<comment type="caution">
    <text evidence="5">The sequence shown here is derived from an EMBL/GenBank/DDBJ whole genome shotgun (WGS) entry which is preliminary data.</text>
</comment>
<evidence type="ECO:0000256" key="2">
    <source>
        <dbReference type="ARBA" id="ARBA00046344"/>
    </source>
</evidence>
<gene>
    <name evidence="5" type="ORF">FSCOSCO3_A037103</name>
</gene>
<dbReference type="InterPro" id="IPR029619">
    <property type="entry name" value="FAM81"/>
</dbReference>
<reference evidence="5 6" key="1">
    <citation type="submission" date="2024-01" db="EMBL/GenBank/DDBJ databases">
        <authorList>
            <person name="Alioto T."/>
            <person name="Alioto T."/>
            <person name="Gomez Garrido J."/>
        </authorList>
    </citation>
    <scope>NUCLEOTIDE SEQUENCE [LARGE SCALE GENOMIC DNA]</scope>
</reference>
<evidence type="ECO:0000256" key="3">
    <source>
        <dbReference type="SAM" id="Coils"/>
    </source>
</evidence>
<keyword evidence="6" id="KW-1185">Reference proteome</keyword>
<feature type="compositionally biased region" description="Basic and acidic residues" evidence="4">
    <location>
        <begin position="210"/>
        <end position="222"/>
    </location>
</feature>
<feature type="coiled-coil region" evidence="3">
    <location>
        <begin position="129"/>
        <end position="156"/>
    </location>
</feature>
<accession>A0AAV1MTJ0</accession>
<keyword evidence="1 3" id="KW-0175">Coiled coil</keyword>
<comment type="similarity">
    <text evidence="2">Belongs to the FAM81 family.</text>
</comment>
<protein>
    <submittedName>
        <fullName evidence="5">Protein FAM81B</fullName>
    </submittedName>
</protein>
<feature type="region of interest" description="Disordered" evidence="4">
    <location>
        <begin position="210"/>
        <end position="237"/>
    </location>
</feature>
<organism evidence="5 6">
    <name type="scientific">Scomber scombrus</name>
    <name type="common">Atlantic mackerel</name>
    <name type="synonym">Scomber vernalis</name>
    <dbReference type="NCBI Taxonomy" id="13677"/>
    <lineage>
        <taxon>Eukaryota</taxon>
        <taxon>Metazoa</taxon>
        <taxon>Chordata</taxon>
        <taxon>Craniata</taxon>
        <taxon>Vertebrata</taxon>
        <taxon>Euteleostomi</taxon>
        <taxon>Actinopterygii</taxon>
        <taxon>Neopterygii</taxon>
        <taxon>Teleostei</taxon>
        <taxon>Neoteleostei</taxon>
        <taxon>Acanthomorphata</taxon>
        <taxon>Pelagiaria</taxon>
        <taxon>Scombriformes</taxon>
        <taxon>Scombridae</taxon>
        <taxon>Scomber</taxon>
    </lineage>
</organism>
<evidence type="ECO:0000256" key="4">
    <source>
        <dbReference type="SAM" id="MobiDB-lite"/>
    </source>
</evidence>
<evidence type="ECO:0000313" key="6">
    <source>
        <dbReference type="Proteomes" id="UP001314229"/>
    </source>
</evidence>
<name>A0AAV1MTJ0_SCOSC</name>
<feature type="compositionally biased region" description="Polar residues" evidence="4">
    <location>
        <begin position="223"/>
        <end position="237"/>
    </location>
</feature>
<sequence>MSHESKLKAHQYHSRPDVFEGGLSSQEKTLDVLLEQAFRIKEEAAASLWSTQGSFQAEVLFHKLLENHILTITRIVKQLSMDIQALEKQTAQRDFVTSATTLAVQNLDQKNIVGIGDLRGRVARCDASISKLSADVSFWERQVIRLQQEVTELRSAMDARLQELEVKFYHDLGRLEASLTEHSQGQRSSMSDLHRQVHLLEARISSDLKEAKERTDTLKKQTEQQLHSSVQTHAQSSQQLRTQLHDTMLQAESRLVERLHALEARVEQFETQWDKTDHRQADQLKRSETKLGKRMSSVENSLHRELQLLKQEYHKGFLSVHDAIESLRQIGDIKSCLDKEKLQKDIRLICSKVAELNES</sequence>